<accession>A0A383C6H0</accession>
<dbReference type="EMBL" id="UINC01205831">
    <property type="protein sequence ID" value="SVE27188.1"/>
    <property type="molecule type" value="Genomic_DNA"/>
</dbReference>
<reference evidence="1" key="1">
    <citation type="submission" date="2018-05" db="EMBL/GenBank/DDBJ databases">
        <authorList>
            <person name="Lanie J.A."/>
            <person name="Ng W.-L."/>
            <person name="Kazmierczak K.M."/>
            <person name="Andrzejewski T.M."/>
            <person name="Davidsen T.M."/>
            <person name="Wayne K.J."/>
            <person name="Tettelin H."/>
            <person name="Glass J.I."/>
            <person name="Rusch D."/>
            <person name="Podicherti R."/>
            <person name="Tsui H.-C.T."/>
            <person name="Winkler M.E."/>
        </authorList>
    </citation>
    <scope>NUCLEOTIDE SEQUENCE</scope>
</reference>
<organism evidence="1">
    <name type="scientific">marine metagenome</name>
    <dbReference type="NCBI Taxonomy" id="408172"/>
    <lineage>
        <taxon>unclassified sequences</taxon>
        <taxon>metagenomes</taxon>
        <taxon>ecological metagenomes</taxon>
    </lineage>
</organism>
<evidence type="ECO:0000313" key="1">
    <source>
        <dbReference type="EMBL" id="SVE27188.1"/>
    </source>
</evidence>
<evidence type="ECO:0008006" key="2">
    <source>
        <dbReference type="Google" id="ProtNLM"/>
    </source>
</evidence>
<dbReference type="AlphaFoldDB" id="A0A383C6H0"/>
<feature type="non-terminal residue" evidence="1">
    <location>
        <position position="57"/>
    </location>
</feature>
<proteinExistence type="predicted"/>
<protein>
    <recommendedName>
        <fullName evidence="2">ThuA-like domain-containing protein</fullName>
    </recommendedName>
</protein>
<sequence>MKNLILNILVLIGLLSSAASEAADKKAKVVFISGKPSHGRLAHEHRAGNMLLAKALN</sequence>
<name>A0A383C6H0_9ZZZZ</name>
<gene>
    <name evidence="1" type="ORF">METZ01_LOCUS480042</name>
</gene>